<feature type="non-terminal residue" evidence="1">
    <location>
        <position position="1"/>
    </location>
</feature>
<dbReference type="EMBL" id="CP045896">
    <property type="protein sequence ID" value="QQP49959.1"/>
    <property type="molecule type" value="Genomic_DNA"/>
</dbReference>
<feature type="non-terminal residue" evidence="1">
    <location>
        <position position="286"/>
    </location>
</feature>
<accession>A0A7T8K8E5</accession>
<evidence type="ECO:0000313" key="2">
    <source>
        <dbReference type="Proteomes" id="UP000595437"/>
    </source>
</evidence>
<evidence type="ECO:0000313" key="1">
    <source>
        <dbReference type="EMBL" id="QQP49959.1"/>
    </source>
</evidence>
<name>A0A7T8K8E5_CALRO</name>
<dbReference type="OrthoDB" id="9970547at2759"/>
<protein>
    <submittedName>
        <fullName evidence="1">LOC100882757</fullName>
    </submittedName>
</protein>
<dbReference type="Proteomes" id="UP000595437">
    <property type="component" value="Chromosome 7"/>
</dbReference>
<reference evidence="2" key="1">
    <citation type="submission" date="2021-01" db="EMBL/GenBank/DDBJ databases">
        <title>Caligus Genome Assembly.</title>
        <authorList>
            <person name="Gallardo-Escarate C."/>
        </authorList>
    </citation>
    <scope>NUCLEOTIDE SEQUENCE [LARGE SCALE GENOMIC DNA]</scope>
</reference>
<sequence length="286" mass="33634">CPKGLGNDGPNRFADTAKCKKKTTECEPLHGYGFRRAQLSSSKRRTKTLLGRTILNRFDCQKIGFIQKLPQQWVKSPKWLRNHYLEQFHEYKNFSTEGVPKTNVFERPGGAKINIDEVLKFMWSVDEYNCKDLSKKQLNLKGDVSWGADVQFKNEALMAVRLANFISSFLQVVDPNEFFHGTRVPDLPLTEDQMMGEALALVMGNTRIWSAGIYWDQNKFPNRTYFAPYAYKKILNTRRFHVEDLARLNKTDEIYTNNEEFYKVLKSRWSNYYGDLEKYWIKMFLR</sequence>
<dbReference type="Gene3D" id="3.30.450.20">
    <property type="entry name" value="PAS domain"/>
    <property type="match status" value="1"/>
</dbReference>
<keyword evidence="2" id="KW-1185">Reference proteome</keyword>
<dbReference type="AlphaFoldDB" id="A0A7T8K8E5"/>
<proteinExistence type="predicted"/>
<organism evidence="1 2">
    <name type="scientific">Caligus rogercresseyi</name>
    <name type="common">Sea louse</name>
    <dbReference type="NCBI Taxonomy" id="217165"/>
    <lineage>
        <taxon>Eukaryota</taxon>
        <taxon>Metazoa</taxon>
        <taxon>Ecdysozoa</taxon>
        <taxon>Arthropoda</taxon>
        <taxon>Crustacea</taxon>
        <taxon>Multicrustacea</taxon>
        <taxon>Hexanauplia</taxon>
        <taxon>Copepoda</taxon>
        <taxon>Siphonostomatoida</taxon>
        <taxon>Caligidae</taxon>
        <taxon>Caligus</taxon>
    </lineage>
</organism>
<gene>
    <name evidence="1" type="ORF">FKW44_010794</name>
</gene>